<accession>A0AAJ7IQY8</accession>
<reference evidence="2" key="1">
    <citation type="submission" date="2025-08" db="UniProtKB">
        <authorList>
            <consortium name="RefSeq"/>
        </authorList>
    </citation>
    <scope>IDENTIFICATION</scope>
    <source>
        <tissue evidence="2">Whole body</tissue>
    </source>
</reference>
<dbReference type="PANTHER" id="PTHR20905">
    <property type="entry name" value="N-ACETYLTRANSFERASE-RELATED"/>
    <property type="match status" value="1"/>
</dbReference>
<dbReference type="Gene3D" id="3.40.630.30">
    <property type="match status" value="1"/>
</dbReference>
<proteinExistence type="predicted"/>
<sequence>MAALLLKSYGRFVLNCLKRVSNSSRFAIAADFHFTAINLAKCVNKPAYQTRLALPLDYDTVVDFMCEEYYKMEPTIVNIGLGNTEAPPVMRALLYEQVKAGLSIIAEDRENCIIGAALNYVTGMNEGKRLYEIAKCCECGPMRDVVEFWAFIADAPRIWERYCIARIFEQATLCVSKDYQQLGIATRLVQESWVLARDCGYRLFRIDCMSSYTANIARGFGWPMLFDIPFSQYVKNGEVLFKCVKEPHTVCRVFVDHLQYCKTYCPPYKKCTTVTAPPTDVKPKKDIK</sequence>
<dbReference type="RefSeq" id="XP_017875027.1">
    <property type="nucleotide sequence ID" value="XM_018019538.1"/>
</dbReference>
<organism evidence="1 2">
    <name type="scientific">Ceratina calcarata</name>
    <dbReference type="NCBI Taxonomy" id="156304"/>
    <lineage>
        <taxon>Eukaryota</taxon>
        <taxon>Metazoa</taxon>
        <taxon>Ecdysozoa</taxon>
        <taxon>Arthropoda</taxon>
        <taxon>Hexapoda</taxon>
        <taxon>Insecta</taxon>
        <taxon>Pterygota</taxon>
        <taxon>Neoptera</taxon>
        <taxon>Endopterygota</taxon>
        <taxon>Hymenoptera</taxon>
        <taxon>Apocrita</taxon>
        <taxon>Aculeata</taxon>
        <taxon>Apoidea</taxon>
        <taxon>Anthophila</taxon>
        <taxon>Apidae</taxon>
        <taxon>Ceratina</taxon>
        <taxon>Zadontomerus</taxon>
    </lineage>
</organism>
<name>A0AAJ7IQY8_9HYME</name>
<dbReference type="PANTHER" id="PTHR20905:SF1">
    <property type="entry name" value="AT07410P-RELATED"/>
    <property type="match status" value="1"/>
</dbReference>
<gene>
    <name evidence="2" type="primary">LOC108621929</name>
</gene>
<dbReference type="SUPFAM" id="SSF55729">
    <property type="entry name" value="Acyl-CoA N-acyltransferases (Nat)"/>
    <property type="match status" value="1"/>
</dbReference>
<dbReference type="KEGG" id="ccal:108621929"/>
<evidence type="ECO:0000313" key="1">
    <source>
        <dbReference type="Proteomes" id="UP000694925"/>
    </source>
</evidence>
<dbReference type="AlphaFoldDB" id="A0AAJ7IQY8"/>
<dbReference type="InterPro" id="IPR016181">
    <property type="entry name" value="Acyl_CoA_acyltransferase"/>
</dbReference>
<evidence type="ECO:0000313" key="2">
    <source>
        <dbReference type="RefSeq" id="XP_017875027.1"/>
    </source>
</evidence>
<dbReference type="GeneID" id="108621929"/>
<protein>
    <submittedName>
        <fullName evidence="2">Dopamine N-acetyltransferase-like</fullName>
    </submittedName>
</protein>
<dbReference type="GO" id="GO:0008080">
    <property type="term" value="F:N-acetyltransferase activity"/>
    <property type="evidence" value="ECO:0007669"/>
    <property type="project" value="TreeGrafter"/>
</dbReference>
<keyword evidence="1" id="KW-1185">Reference proteome</keyword>
<dbReference type="Proteomes" id="UP000694925">
    <property type="component" value="Unplaced"/>
</dbReference>